<keyword evidence="1" id="KW-0812">Transmembrane</keyword>
<feature type="transmembrane region" description="Helical" evidence="1">
    <location>
        <begin position="9"/>
        <end position="25"/>
    </location>
</feature>
<feature type="transmembrane region" description="Helical" evidence="1">
    <location>
        <begin position="31"/>
        <end position="48"/>
    </location>
</feature>
<keyword evidence="3" id="KW-0645">Protease</keyword>
<keyword evidence="1" id="KW-0472">Membrane</keyword>
<dbReference type="RefSeq" id="WP_249047629.1">
    <property type="nucleotide sequence ID" value="NZ_JAMBDZ010000017.1"/>
</dbReference>
<dbReference type="GO" id="GO:0006508">
    <property type="term" value="P:proteolysis"/>
    <property type="evidence" value="ECO:0007669"/>
    <property type="project" value="UniProtKB-KW"/>
</dbReference>
<keyword evidence="1" id="KW-1133">Transmembrane helix</keyword>
<keyword evidence="3" id="KW-0378">Hydrolase</keyword>
<evidence type="ECO:0000313" key="4">
    <source>
        <dbReference type="Proteomes" id="UP001167357"/>
    </source>
</evidence>
<evidence type="ECO:0000256" key="1">
    <source>
        <dbReference type="SAM" id="Phobius"/>
    </source>
</evidence>
<reference evidence="3" key="1">
    <citation type="submission" date="2022-04" db="EMBL/GenBank/DDBJ databases">
        <title>Genomic comparison of 19 strains of Xanthomonas nasturtii, a newly emerging watercress pathogen.</title>
        <authorList>
            <person name="Harrison J."/>
            <person name="Greer S."/>
            <person name="Hussain R."/>
            <person name="Lascelles D."/>
            <person name="Roberts M."/>
            <person name="Carter B."/>
            <person name="Bryning A."/>
            <person name="Carroll S."/>
            <person name="Aspin A."/>
            <person name="Cruz L."/>
            <person name="Cruz J."/>
            <person name="Grant M."/>
            <person name="Vicente J."/>
            <person name="Studholme D.J."/>
        </authorList>
    </citation>
    <scope>NUCLEOTIDE SEQUENCE</scope>
    <source>
        <strain evidence="3">10016B</strain>
    </source>
</reference>
<gene>
    <name evidence="3" type="ORF">M3O51_06775</name>
</gene>
<accession>A0ABT0LNV9</accession>
<dbReference type="GO" id="GO:0008233">
    <property type="term" value="F:peptidase activity"/>
    <property type="evidence" value="ECO:0007669"/>
    <property type="project" value="UniProtKB-KW"/>
</dbReference>
<sequence length="142" mass="15920">MQMFFIRKLLPLIFILSAPVTYFFFGSVDSGKYKFGLFLLYVVVYPFLETVMYQFITQELVLRFGWGAKISIAVSWVVFLLAHTGGGVRVVVPGLIGGGILAFTYGLTRRWGRGNAFISTLLLHATWNCCAIIFINFSSGIK</sequence>
<protein>
    <submittedName>
        <fullName evidence="3">CPBP family glutamic-type intramembrane protease</fullName>
        <ecNumber evidence="3">3.4.-.-</ecNumber>
    </submittedName>
</protein>
<dbReference type="Proteomes" id="UP001167357">
    <property type="component" value="Unassembled WGS sequence"/>
</dbReference>
<organism evidence="3 4">
    <name type="scientific">Xanthomonas nasturtii</name>
    <dbReference type="NCBI Taxonomy" id="1843581"/>
    <lineage>
        <taxon>Bacteria</taxon>
        <taxon>Pseudomonadati</taxon>
        <taxon>Pseudomonadota</taxon>
        <taxon>Gammaproteobacteria</taxon>
        <taxon>Lysobacterales</taxon>
        <taxon>Lysobacteraceae</taxon>
        <taxon>Xanthomonas</taxon>
    </lineage>
</organism>
<name>A0ABT0LNV9_9XANT</name>
<keyword evidence="4" id="KW-1185">Reference proteome</keyword>
<feature type="transmembrane region" description="Helical" evidence="1">
    <location>
        <begin position="60"/>
        <end position="82"/>
    </location>
</feature>
<dbReference type="EMBL" id="JAMBED010000010">
    <property type="protein sequence ID" value="MCL1551032.1"/>
    <property type="molecule type" value="Genomic_DNA"/>
</dbReference>
<dbReference type="InterPro" id="IPR003675">
    <property type="entry name" value="Rce1/LyrA-like_dom"/>
</dbReference>
<evidence type="ECO:0000259" key="2">
    <source>
        <dbReference type="Pfam" id="PF02517"/>
    </source>
</evidence>
<feature type="transmembrane region" description="Helical" evidence="1">
    <location>
        <begin position="115"/>
        <end position="137"/>
    </location>
</feature>
<evidence type="ECO:0000313" key="3">
    <source>
        <dbReference type="EMBL" id="MCL1551032.1"/>
    </source>
</evidence>
<feature type="transmembrane region" description="Helical" evidence="1">
    <location>
        <begin position="88"/>
        <end position="108"/>
    </location>
</feature>
<dbReference type="Pfam" id="PF02517">
    <property type="entry name" value="Rce1-like"/>
    <property type="match status" value="1"/>
</dbReference>
<feature type="domain" description="CAAX prenyl protease 2/Lysostaphin resistance protein A-like" evidence="2">
    <location>
        <begin position="35"/>
        <end position="129"/>
    </location>
</feature>
<proteinExistence type="predicted"/>
<comment type="caution">
    <text evidence="3">The sequence shown here is derived from an EMBL/GenBank/DDBJ whole genome shotgun (WGS) entry which is preliminary data.</text>
</comment>
<dbReference type="EC" id="3.4.-.-" evidence="3"/>